<evidence type="ECO:0000256" key="6">
    <source>
        <dbReference type="ARBA" id="ARBA00022847"/>
    </source>
</evidence>
<evidence type="ECO:0000313" key="10">
    <source>
        <dbReference type="EMBL" id="MTD11224.1"/>
    </source>
</evidence>
<comment type="caution">
    <text evidence="10">The sequence shown here is derived from an EMBL/GenBank/DDBJ whole genome shotgun (WGS) entry which is preliminary data.</text>
</comment>
<feature type="transmembrane region" description="Helical" evidence="9">
    <location>
        <begin position="231"/>
        <end position="253"/>
    </location>
</feature>
<dbReference type="AlphaFoldDB" id="A0A6L6GHB8"/>
<evidence type="ECO:0000256" key="9">
    <source>
        <dbReference type="RuleBase" id="RU363064"/>
    </source>
</evidence>
<comment type="subcellular location">
    <subcellularLocation>
        <location evidence="9">Cell inner membrane</location>
        <topology evidence="9">Multi-pass membrane protein</topology>
    </subcellularLocation>
    <subcellularLocation>
        <location evidence="1">Cell membrane</location>
        <topology evidence="1">Multi-pass membrane protein</topology>
    </subcellularLocation>
</comment>
<name>A0A6L6GHB8_9GAMM</name>
<dbReference type="GO" id="GO:0005283">
    <property type="term" value="F:amino acid:sodium symporter activity"/>
    <property type="evidence" value="ECO:0007669"/>
    <property type="project" value="InterPro"/>
</dbReference>
<evidence type="ECO:0000256" key="4">
    <source>
        <dbReference type="ARBA" id="ARBA00022475"/>
    </source>
</evidence>
<reference evidence="10 11" key="1">
    <citation type="submission" date="2019-11" db="EMBL/GenBank/DDBJ databases">
        <authorList>
            <person name="An D."/>
        </authorList>
    </citation>
    <scope>NUCLEOTIDE SEQUENCE [LARGE SCALE GENOMIC DNA]</scope>
    <source>
        <strain evidence="10 11">YIM 103518</strain>
    </source>
</reference>
<feature type="transmembrane region" description="Helical" evidence="9">
    <location>
        <begin position="265"/>
        <end position="285"/>
    </location>
</feature>
<gene>
    <name evidence="10" type="ORF">GIX10_07190</name>
</gene>
<feature type="transmembrane region" description="Helical" evidence="9">
    <location>
        <begin position="365"/>
        <end position="386"/>
    </location>
</feature>
<dbReference type="Proteomes" id="UP000473854">
    <property type="component" value="Unassembled WGS sequence"/>
</dbReference>
<keyword evidence="8 9" id="KW-0472">Membrane</keyword>
<feature type="transmembrane region" description="Helical" evidence="9">
    <location>
        <begin position="151"/>
        <end position="171"/>
    </location>
</feature>
<dbReference type="GO" id="GO:0005886">
    <property type="term" value="C:plasma membrane"/>
    <property type="evidence" value="ECO:0007669"/>
    <property type="project" value="UniProtKB-SubCell"/>
</dbReference>
<dbReference type="Gene3D" id="1.20.1740.10">
    <property type="entry name" value="Amino acid/polyamine transporter I"/>
    <property type="match status" value="1"/>
</dbReference>
<feature type="transmembrane region" description="Helical" evidence="9">
    <location>
        <begin position="435"/>
        <end position="458"/>
    </location>
</feature>
<feature type="transmembrane region" description="Helical" evidence="9">
    <location>
        <begin position="102"/>
        <end position="125"/>
    </location>
</feature>
<dbReference type="FunFam" id="1.20.1740.10:FF:000004">
    <property type="entry name" value="Sodium:alanine symporter family protein"/>
    <property type="match status" value="1"/>
</dbReference>
<feature type="transmembrane region" description="Helical" evidence="9">
    <location>
        <begin position="20"/>
        <end position="48"/>
    </location>
</feature>
<keyword evidence="4" id="KW-1003">Cell membrane</keyword>
<evidence type="ECO:0000256" key="5">
    <source>
        <dbReference type="ARBA" id="ARBA00022692"/>
    </source>
</evidence>
<evidence type="ECO:0000256" key="3">
    <source>
        <dbReference type="ARBA" id="ARBA00022448"/>
    </source>
</evidence>
<evidence type="ECO:0000256" key="1">
    <source>
        <dbReference type="ARBA" id="ARBA00004651"/>
    </source>
</evidence>
<keyword evidence="5 9" id="KW-0812">Transmembrane</keyword>
<dbReference type="PRINTS" id="PR00175">
    <property type="entry name" value="NAALASMPORT"/>
</dbReference>
<dbReference type="RefSeq" id="WP_154772834.1">
    <property type="nucleotide sequence ID" value="NZ_WLYL01000018.1"/>
</dbReference>
<feature type="transmembrane region" description="Helical" evidence="9">
    <location>
        <begin position="69"/>
        <end position="96"/>
    </location>
</feature>
<keyword evidence="7 9" id="KW-1133">Transmembrane helix</keyword>
<dbReference type="PANTHER" id="PTHR30330:SF1">
    <property type="entry name" value="AMINO-ACID CARRIER PROTEIN ALST"/>
    <property type="match status" value="1"/>
</dbReference>
<feature type="transmembrane region" description="Helical" evidence="9">
    <location>
        <begin position="407"/>
        <end position="429"/>
    </location>
</feature>
<keyword evidence="3 9" id="KW-0813">Transport</keyword>
<evidence type="ECO:0000256" key="8">
    <source>
        <dbReference type="ARBA" id="ARBA00023136"/>
    </source>
</evidence>
<evidence type="ECO:0000313" key="11">
    <source>
        <dbReference type="Proteomes" id="UP000473854"/>
    </source>
</evidence>
<organism evidence="10 11">
    <name type="scientific">Acinetobacter faecalis</name>
    <dbReference type="NCBI Taxonomy" id="2665161"/>
    <lineage>
        <taxon>Bacteria</taxon>
        <taxon>Pseudomonadati</taxon>
        <taxon>Pseudomonadota</taxon>
        <taxon>Gammaproteobacteria</taxon>
        <taxon>Moraxellales</taxon>
        <taxon>Moraxellaceae</taxon>
        <taxon>Acinetobacter</taxon>
    </lineage>
</organism>
<dbReference type="PANTHER" id="PTHR30330">
    <property type="entry name" value="AGSS FAMILY TRANSPORTER, SODIUM-ALANINE"/>
    <property type="match status" value="1"/>
</dbReference>
<evidence type="ECO:0000256" key="2">
    <source>
        <dbReference type="ARBA" id="ARBA00009261"/>
    </source>
</evidence>
<dbReference type="NCBIfam" id="TIGR00835">
    <property type="entry name" value="agcS"/>
    <property type="match status" value="1"/>
</dbReference>
<dbReference type="InterPro" id="IPR001463">
    <property type="entry name" value="Na/Ala_symport"/>
</dbReference>
<dbReference type="Pfam" id="PF01235">
    <property type="entry name" value="Na_Ala_symp"/>
    <property type="match status" value="1"/>
</dbReference>
<comment type="similarity">
    <text evidence="2 9">Belongs to the alanine or glycine:cation symporter (AGCS) (TC 2.A.25) family.</text>
</comment>
<feature type="transmembrane region" description="Helical" evidence="9">
    <location>
        <begin position="322"/>
        <end position="345"/>
    </location>
</feature>
<evidence type="ECO:0000256" key="7">
    <source>
        <dbReference type="ARBA" id="ARBA00022989"/>
    </source>
</evidence>
<keyword evidence="6 9" id="KW-0769">Symport</keyword>
<keyword evidence="9" id="KW-0997">Cell inner membrane</keyword>
<protein>
    <submittedName>
        <fullName evidence="10">Amino acid carrier protein</fullName>
    </submittedName>
</protein>
<accession>A0A6L6GHB8</accession>
<feature type="transmembrane region" description="Helical" evidence="9">
    <location>
        <begin position="202"/>
        <end position="219"/>
    </location>
</feature>
<sequence>MDEHLNERLLALINTLNTPLWDFLVIFLLAVGGFYTLITGGVQIRMLFHSLKVMKRSRKEGDDDHGITPFQAFVTGLASRVGVGNVAGVAIAIAIGGPGAVFWMWFTALLGMSSAFVESSLAQLFKIRDKENKQFRGGPAYYITQGLKQKWLGVVFAISLIFTYGFVFNAVQANAIVGATSHAWGWDKANPIINLGGLNLEVSWVGIALVLLTAMVIFGGIKRIAKVAESFVPFMAILYLAVALYIAFANYSILPDIFHLIFSKAFEFDAAAGGFFGAMVSMAMMQGIKRGLFSNEAGMGSAPNAAAASDVKHPVNQGLVQMLGVFVDTFVVCTCTAIIILVSGLYHDAGFEGATLTQMALESQIGVWGGDFLAIILFMFAFSSIIGNYAYAEGNIQFINNNKQVMFIFRVFVLVMVYFGAITSVPLIWNMADLFMGSMAVINLFAIVLLTPFFMMLLKDYKAQLKNGIAEPVFKMDDHPKFKDKVNSDIW</sequence>
<proteinExistence type="inferred from homology"/>
<dbReference type="EMBL" id="WLYL01000018">
    <property type="protein sequence ID" value="MTD11224.1"/>
    <property type="molecule type" value="Genomic_DNA"/>
</dbReference>